<evidence type="ECO:0008006" key="5">
    <source>
        <dbReference type="Google" id="ProtNLM"/>
    </source>
</evidence>
<feature type="region of interest" description="Disordered" evidence="1">
    <location>
        <begin position="1"/>
        <end position="23"/>
    </location>
</feature>
<proteinExistence type="predicted"/>
<organism evidence="3 4">
    <name type="scientific">Azospirillum himalayense</name>
    <dbReference type="NCBI Taxonomy" id="654847"/>
    <lineage>
        <taxon>Bacteria</taxon>
        <taxon>Pseudomonadati</taxon>
        <taxon>Pseudomonadota</taxon>
        <taxon>Alphaproteobacteria</taxon>
        <taxon>Rhodospirillales</taxon>
        <taxon>Azospirillaceae</taxon>
        <taxon>Azospirillum</taxon>
    </lineage>
</organism>
<evidence type="ECO:0000313" key="3">
    <source>
        <dbReference type="EMBL" id="MFC5355898.1"/>
    </source>
</evidence>
<accession>A0ABW0G8N0</accession>
<feature type="transmembrane region" description="Helical" evidence="2">
    <location>
        <begin position="26"/>
        <end position="45"/>
    </location>
</feature>
<evidence type="ECO:0000313" key="4">
    <source>
        <dbReference type="Proteomes" id="UP001596166"/>
    </source>
</evidence>
<name>A0ABW0G8N0_9PROT</name>
<keyword evidence="4" id="KW-1185">Reference proteome</keyword>
<gene>
    <name evidence="3" type="ORF">ACFPMG_12860</name>
</gene>
<dbReference type="EMBL" id="JBHSLC010000021">
    <property type="protein sequence ID" value="MFC5355898.1"/>
    <property type="molecule type" value="Genomic_DNA"/>
</dbReference>
<keyword evidence="2" id="KW-0812">Transmembrane</keyword>
<protein>
    <recommendedName>
        <fullName evidence="5">Sporulation protein YjcZ</fullName>
    </recommendedName>
</protein>
<evidence type="ECO:0000256" key="2">
    <source>
        <dbReference type="SAM" id="Phobius"/>
    </source>
</evidence>
<keyword evidence="2" id="KW-0472">Membrane</keyword>
<dbReference type="RefSeq" id="WP_175426405.1">
    <property type="nucleotide sequence ID" value="NZ_JBHSLC010000021.1"/>
</dbReference>
<dbReference type="Proteomes" id="UP001596166">
    <property type="component" value="Unassembled WGS sequence"/>
</dbReference>
<sequence>MADEPRKVGVYDTDGNRTAPAGSTGMNWWVIALVVLVILVALFIFL</sequence>
<keyword evidence="2" id="KW-1133">Transmembrane helix</keyword>
<evidence type="ECO:0000256" key="1">
    <source>
        <dbReference type="SAM" id="MobiDB-lite"/>
    </source>
</evidence>
<comment type="caution">
    <text evidence="3">The sequence shown here is derived from an EMBL/GenBank/DDBJ whole genome shotgun (WGS) entry which is preliminary data.</text>
</comment>
<reference evidence="4" key="1">
    <citation type="journal article" date="2019" name="Int. J. Syst. Evol. Microbiol.">
        <title>The Global Catalogue of Microorganisms (GCM) 10K type strain sequencing project: providing services to taxonomists for standard genome sequencing and annotation.</title>
        <authorList>
            <consortium name="The Broad Institute Genomics Platform"/>
            <consortium name="The Broad Institute Genome Sequencing Center for Infectious Disease"/>
            <person name="Wu L."/>
            <person name="Ma J."/>
        </authorList>
    </citation>
    <scope>NUCLEOTIDE SEQUENCE [LARGE SCALE GENOMIC DNA]</scope>
    <source>
        <strain evidence="4">CCUG 58760</strain>
    </source>
</reference>